<feature type="domain" description="N-acetyltransferase" evidence="2">
    <location>
        <begin position="16"/>
        <end position="104"/>
    </location>
</feature>
<comment type="caution">
    <text evidence="3">The sequence shown here is derived from an EMBL/GenBank/DDBJ whole genome shotgun (WGS) entry which is preliminary data.</text>
</comment>
<dbReference type="PROSITE" id="PS51729">
    <property type="entry name" value="GNAT_YJDJ"/>
    <property type="match status" value="1"/>
</dbReference>
<dbReference type="PANTHER" id="PTHR38355:SF1">
    <property type="entry name" value="OS06G0149500 PROTEIN"/>
    <property type="match status" value="1"/>
</dbReference>
<organism evidence="3 4">
    <name type="scientific">Cucurbita argyrosperma subsp. sororia</name>
    <dbReference type="NCBI Taxonomy" id="37648"/>
    <lineage>
        <taxon>Eukaryota</taxon>
        <taxon>Viridiplantae</taxon>
        <taxon>Streptophyta</taxon>
        <taxon>Embryophyta</taxon>
        <taxon>Tracheophyta</taxon>
        <taxon>Spermatophyta</taxon>
        <taxon>Magnoliopsida</taxon>
        <taxon>eudicotyledons</taxon>
        <taxon>Gunneridae</taxon>
        <taxon>Pentapetalae</taxon>
        <taxon>rosids</taxon>
        <taxon>fabids</taxon>
        <taxon>Cucurbitales</taxon>
        <taxon>Cucurbitaceae</taxon>
        <taxon>Cucurbiteae</taxon>
        <taxon>Cucurbita</taxon>
    </lineage>
</organism>
<name>A0AAV6N3J3_9ROSI</name>
<evidence type="ECO:0000313" key="3">
    <source>
        <dbReference type="EMBL" id="KAG6591893.1"/>
    </source>
</evidence>
<reference evidence="3 4" key="1">
    <citation type="journal article" date="2021" name="Hortic Res">
        <title>The domestication of Cucurbita argyrosperma as revealed by the genome of its wild relative.</title>
        <authorList>
            <person name="Barrera-Redondo J."/>
            <person name="Sanchez-de la Vega G."/>
            <person name="Aguirre-Liguori J.A."/>
            <person name="Castellanos-Morales G."/>
            <person name="Gutierrez-Guerrero Y.T."/>
            <person name="Aguirre-Dugua X."/>
            <person name="Aguirre-Planter E."/>
            <person name="Tenaillon M.I."/>
            <person name="Lira-Saade R."/>
            <person name="Eguiarte L.E."/>
        </authorList>
    </citation>
    <scope>NUCLEOTIDE SEQUENCE [LARGE SCALE GENOMIC DNA]</scope>
    <source>
        <strain evidence="3">JBR-2021</strain>
    </source>
</reference>
<evidence type="ECO:0000313" key="4">
    <source>
        <dbReference type="Proteomes" id="UP000685013"/>
    </source>
</evidence>
<keyword evidence="4" id="KW-1185">Reference proteome</keyword>
<dbReference type="AlphaFoldDB" id="A0AAV6N3J3"/>
<sequence>MATPNPIAGSGTNPPKIIWNDAQRRFETEDKKAYLQYVIKNQGKVIDMIHTFVPSSKRGLGLASHLCAAAFNHAAAHSLAVVPSCSYISDTFLPRNPTWNHLLYSEDKKSNLMDLATKFLRTVTSATNNNTLINVCLVISFGALSARSIKQQREIEALEAEKDSLLNSNKSLKKTMWDWKQQLYSDASTDSALVPLARIKAIYGEAPVSPSGAEQAATGDANSQGSKLMDFNELVREFRVPTTLN</sequence>
<dbReference type="PANTHER" id="PTHR38355">
    <property type="entry name" value="OS06G0149500 PROTEIN"/>
    <property type="match status" value="1"/>
</dbReference>
<feature type="non-terminal residue" evidence="3">
    <location>
        <position position="1"/>
    </location>
</feature>
<dbReference type="Pfam" id="PF14542">
    <property type="entry name" value="Acetyltransf_CG"/>
    <property type="match status" value="1"/>
</dbReference>
<protein>
    <submittedName>
        <fullName evidence="3">Acetyltransferase</fullName>
    </submittedName>
</protein>
<dbReference type="Proteomes" id="UP000685013">
    <property type="component" value="Chromosome 9"/>
</dbReference>
<feature type="coiled-coil region" evidence="1">
    <location>
        <begin position="148"/>
        <end position="175"/>
    </location>
</feature>
<dbReference type="GO" id="GO:0005739">
    <property type="term" value="C:mitochondrion"/>
    <property type="evidence" value="ECO:0007669"/>
    <property type="project" value="TreeGrafter"/>
</dbReference>
<dbReference type="FunFam" id="3.40.630.30:FF:000106">
    <property type="entry name" value="Acetyltransferase At1g77540"/>
    <property type="match status" value="1"/>
</dbReference>
<dbReference type="EMBL" id="JAGKQH010000009">
    <property type="protein sequence ID" value="KAG6591893.1"/>
    <property type="molecule type" value="Genomic_DNA"/>
</dbReference>
<proteinExistence type="predicted"/>
<evidence type="ECO:0000256" key="1">
    <source>
        <dbReference type="SAM" id="Coils"/>
    </source>
</evidence>
<gene>
    <name evidence="3" type="ORF">SDJN03_14239</name>
</gene>
<accession>A0AAV6N3J3</accession>
<dbReference type="InterPro" id="IPR031165">
    <property type="entry name" value="GNAT_YJDJ"/>
</dbReference>
<keyword evidence="1" id="KW-0175">Coiled coil</keyword>
<evidence type="ECO:0000259" key="2">
    <source>
        <dbReference type="PROSITE" id="PS51729"/>
    </source>
</evidence>